<feature type="compositionally biased region" description="Basic residues" evidence="2">
    <location>
        <begin position="229"/>
        <end position="248"/>
    </location>
</feature>
<dbReference type="GeneID" id="30036756"/>
<feature type="region of interest" description="Disordered" evidence="2">
    <location>
        <begin position="162"/>
        <end position="248"/>
    </location>
</feature>
<dbReference type="AlphaFoldDB" id="A0A167E5H5"/>
<keyword evidence="1" id="KW-0256">Endoplasmic reticulum</keyword>
<keyword evidence="1" id="KW-0863">Zinc-finger</keyword>
<dbReference type="PANTHER" id="PTHR22166:SF12">
    <property type="entry name" value="ENDOPLASMIC RETICULUM JUNCTION FORMATION PROTEIN LUNAPARK"/>
    <property type="match status" value="1"/>
</dbReference>
<evidence type="ECO:0000256" key="1">
    <source>
        <dbReference type="RuleBase" id="RU367073"/>
    </source>
</evidence>
<dbReference type="InterPro" id="IPR040115">
    <property type="entry name" value="Lnp"/>
</dbReference>
<feature type="compositionally biased region" description="Basic and acidic residues" evidence="2">
    <location>
        <begin position="18"/>
        <end position="36"/>
    </location>
</feature>
<accession>A0A167E5H5</accession>
<comment type="function">
    <text evidence="1">Plays a role in determining ER morphology.</text>
</comment>
<dbReference type="GO" id="GO:0008270">
    <property type="term" value="F:zinc ion binding"/>
    <property type="evidence" value="ECO:0007669"/>
    <property type="project" value="UniProtKB-KW"/>
</dbReference>
<proteinExistence type="inferred from homology"/>
<dbReference type="GO" id="GO:0071788">
    <property type="term" value="P:endoplasmic reticulum tubular network maintenance"/>
    <property type="evidence" value="ECO:0007669"/>
    <property type="project" value="UniProtKB-UniRule"/>
</dbReference>
<reference evidence="4 5" key="1">
    <citation type="submission" date="2016-02" db="EMBL/GenBank/DDBJ databases">
        <title>Complete genome sequence and transcriptome regulation of the pentose utilising yeast Sugiyamaella lignohabitans.</title>
        <authorList>
            <person name="Bellasio M."/>
            <person name="Peymann A."/>
            <person name="Valli M."/>
            <person name="Sipitzky M."/>
            <person name="Graf A."/>
            <person name="Sauer M."/>
            <person name="Marx H."/>
            <person name="Mattanovich D."/>
        </authorList>
    </citation>
    <scope>NUCLEOTIDE SEQUENCE [LARGE SCALE GENOMIC DNA]</scope>
    <source>
        <strain evidence="4 5">CBS 10342</strain>
    </source>
</reference>
<feature type="compositionally biased region" description="Basic and acidic residues" evidence="2">
    <location>
        <begin position="172"/>
        <end position="214"/>
    </location>
</feature>
<dbReference type="RefSeq" id="XP_018736140.1">
    <property type="nucleotide sequence ID" value="XM_018881687.1"/>
</dbReference>
<keyword evidence="1" id="KW-0479">Metal-binding</keyword>
<sequence>MSFYQAKAILDRFGLSHGDTKNVKSKDQASDASKEQKGKKRHPQKQSGQSQPENQEDSYQGQEDSVPGVTANKFERTAQPGLEAQGQRLPSTFIPTRPPYTPYEPKWYDRILDLLVGEDEQSPNSRYALICQNCRMHNGLCQFGEKPQFVVYYCPHCGMQNGEEEHPEDDPKESKEAGRQNVKADEGRSEQESTKKVDAEIDIKNGYREYREGNGSEDEANYPNEPVNIKRKTSQKSVRQRKSRSQKE</sequence>
<comment type="domain">
    <text evidence="1">The C4-type zinc finger motif is necessary both for its ER three-way tubular junction localization and formation.</text>
</comment>
<evidence type="ECO:0000313" key="4">
    <source>
        <dbReference type="EMBL" id="ANB13663.1"/>
    </source>
</evidence>
<evidence type="ECO:0000313" key="5">
    <source>
        <dbReference type="Proteomes" id="UP000189580"/>
    </source>
</evidence>
<dbReference type="PANTHER" id="PTHR22166">
    <property type="entry name" value="ENDOPLASMIC RETICULUM JUNCTION FORMATION PROTEIN LUNAPARK"/>
    <property type="match status" value="1"/>
</dbReference>
<dbReference type="KEGG" id="slb:AWJ20_4605"/>
<gene>
    <name evidence="4" type="ORF">AWJ20_4605</name>
</gene>
<dbReference type="Proteomes" id="UP000189580">
    <property type="component" value="Chromosome d"/>
</dbReference>
<feature type="region of interest" description="Disordered" evidence="2">
    <location>
        <begin position="10"/>
        <end position="74"/>
    </location>
</feature>
<evidence type="ECO:0000259" key="3">
    <source>
        <dbReference type="Pfam" id="PF10058"/>
    </source>
</evidence>
<dbReference type="OrthoDB" id="1725934at2759"/>
<dbReference type="InterPro" id="IPR019273">
    <property type="entry name" value="Lunapark_Znf"/>
</dbReference>
<dbReference type="Pfam" id="PF10058">
    <property type="entry name" value="Zn_ribbon_10"/>
    <property type="match status" value="1"/>
</dbReference>
<dbReference type="EMBL" id="CP014502">
    <property type="protein sequence ID" value="ANB13663.1"/>
    <property type="molecule type" value="Genomic_DNA"/>
</dbReference>
<keyword evidence="5" id="KW-1185">Reference proteome</keyword>
<organism evidence="4 5">
    <name type="scientific">Sugiyamaella lignohabitans</name>
    <dbReference type="NCBI Taxonomy" id="796027"/>
    <lineage>
        <taxon>Eukaryota</taxon>
        <taxon>Fungi</taxon>
        <taxon>Dikarya</taxon>
        <taxon>Ascomycota</taxon>
        <taxon>Saccharomycotina</taxon>
        <taxon>Dipodascomycetes</taxon>
        <taxon>Dipodascales</taxon>
        <taxon>Trichomonascaceae</taxon>
        <taxon>Sugiyamaella</taxon>
    </lineage>
</organism>
<protein>
    <recommendedName>
        <fullName evidence="1">Endoplasmic reticulum junction formation protein lunapark</fullName>
    </recommendedName>
</protein>
<comment type="subcellular location">
    <subcellularLocation>
        <location evidence="1">Endoplasmic reticulum membrane</location>
        <topology evidence="1">Multi-pass membrane protein</topology>
    </subcellularLocation>
</comment>
<dbReference type="GO" id="GO:1903373">
    <property type="term" value="P:positive regulation of endoplasmic reticulum tubular network organization"/>
    <property type="evidence" value="ECO:0007669"/>
    <property type="project" value="UniProtKB-UniRule"/>
</dbReference>
<dbReference type="GO" id="GO:0098826">
    <property type="term" value="C:endoplasmic reticulum tubular network membrane"/>
    <property type="evidence" value="ECO:0007669"/>
    <property type="project" value="UniProtKB-UniRule"/>
</dbReference>
<comment type="similarity">
    <text evidence="1">Belongs to the lunapark family.</text>
</comment>
<feature type="domain" description="Lunapark zinc ribbon" evidence="3">
    <location>
        <begin position="107"/>
        <end position="161"/>
    </location>
</feature>
<name>A0A167E5H5_9ASCO</name>
<feature type="compositionally biased region" description="Polar residues" evidence="2">
    <location>
        <begin position="45"/>
        <end position="63"/>
    </location>
</feature>
<evidence type="ECO:0000256" key="2">
    <source>
        <dbReference type="SAM" id="MobiDB-lite"/>
    </source>
</evidence>
<keyword evidence="1" id="KW-0862">Zinc</keyword>